<dbReference type="GO" id="GO:0048188">
    <property type="term" value="C:Set1C/COMPASS complex"/>
    <property type="evidence" value="ECO:0007669"/>
    <property type="project" value="TreeGrafter"/>
</dbReference>
<gene>
    <name evidence="4" type="ORF">HG535_0H02840</name>
</gene>
<dbReference type="PROSITE" id="PS00678">
    <property type="entry name" value="WD_REPEATS_1"/>
    <property type="match status" value="1"/>
</dbReference>
<protein>
    <submittedName>
        <fullName evidence="4">Uncharacterized protein</fullName>
    </submittedName>
</protein>
<keyword evidence="5" id="KW-1185">Reference proteome</keyword>
<dbReference type="InterPro" id="IPR015943">
    <property type="entry name" value="WD40/YVTN_repeat-like_dom_sf"/>
</dbReference>
<dbReference type="SMART" id="SM00320">
    <property type="entry name" value="WD40"/>
    <property type="match status" value="6"/>
</dbReference>
<name>A0A7H9B8L8_ZYGMR</name>
<evidence type="ECO:0000256" key="1">
    <source>
        <dbReference type="ARBA" id="ARBA00022574"/>
    </source>
</evidence>
<dbReference type="PANTHER" id="PTHR22847">
    <property type="entry name" value="WD40 REPEAT PROTEIN"/>
    <property type="match status" value="1"/>
</dbReference>
<feature type="repeat" description="WD" evidence="3">
    <location>
        <begin position="55"/>
        <end position="85"/>
    </location>
</feature>
<dbReference type="Gene3D" id="2.130.10.10">
    <property type="entry name" value="YVTN repeat-like/Quinoprotein amine dehydrogenase"/>
    <property type="match status" value="1"/>
</dbReference>
<reference evidence="4 5" key="1">
    <citation type="submission" date="2020-07" db="EMBL/GenBank/DDBJ databases">
        <title>The yeast mating-type switching endonuclease HO is a domesticated member of an unorthodox homing genetic element family.</title>
        <authorList>
            <person name="Coughlan A.Y."/>
            <person name="Lombardi L."/>
            <person name="Braun-Galleani S."/>
            <person name="Martos A.R."/>
            <person name="Galeote V."/>
            <person name="Bigey F."/>
            <person name="Dequin S."/>
            <person name="Byrne K.P."/>
            <person name="Wolfe K.H."/>
        </authorList>
    </citation>
    <scope>NUCLEOTIDE SEQUENCE [LARGE SCALE GENOMIC DNA]</scope>
    <source>
        <strain evidence="4 5">NRRL Y-6702</strain>
    </source>
</reference>
<feature type="repeat" description="WD" evidence="3">
    <location>
        <begin position="96"/>
        <end position="137"/>
    </location>
</feature>
<dbReference type="InterPro" id="IPR001680">
    <property type="entry name" value="WD40_rpt"/>
</dbReference>
<evidence type="ECO:0000313" key="4">
    <source>
        <dbReference type="EMBL" id="QLG74957.1"/>
    </source>
</evidence>
<dbReference type="CDD" id="cd00200">
    <property type="entry name" value="WD40"/>
    <property type="match status" value="1"/>
</dbReference>
<keyword evidence="2" id="KW-0677">Repeat</keyword>
<organism evidence="4 5">
    <name type="scientific">Zygotorulaspora mrakii</name>
    <name type="common">Zygosaccharomyces mrakii</name>
    <dbReference type="NCBI Taxonomy" id="42260"/>
    <lineage>
        <taxon>Eukaryota</taxon>
        <taxon>Fungi</taxon>
        <taxon>Dikarya</taxon>
        <taxon>Ascomycota</taxon>
        <taxon>Saccharomycotina</taxon>
        <taxon>Saccharomycetes</taxon>
        <taxon>Saccharomycetales</taxon>
        <taxon>Saccharomycetaceae</taxon>
        <taxon>Zygotorulaspora</taxon>
    </lineage>
</organism>
<proteinExistence type="predicted"/>
<evidence type="ECO:0000313" key="5">
    <source>
        <dbReference type="Proteomes" id="UP000509704"/>
    </source>
</evidence>
<accession>A0A7H9B8L8</accession>
<dbReference type="InterPro" id="IPR020472">
    <property type="entry name" value="WD40_PAC1"/>
</dbReference>
<dbReference type="AlphaFoldDB" id="A0A7H9B8L8"/>
<sequence>MFQLKYQLPSIAEGRGQSTSAKISPDGGLVAMVQGTVILVYKIDDTGFAEFRMVVTSHSRSISDVCWSPDGKCVATASDDFTVEITHLSYGLIHRLVGHTAPVVSLCFNAKGNLLFSSSMDESIKIWDVLNGSQLRTIAAHSESVVSIDVPQCDGSVLSSGSYDGLIRIFDTSSGHCLKTLTYDKDWKSETGVVPISQVKFSANSKYLLVKSLDGVVKLWDCIRGYVVRTFKRESDDSQQLVHSCGMDFLYPQDDSPPLVVSGYETGDIYCWDSATKKLLYVLRDNERHRDHPIMSIDCKGNLMCSLSLNGECYLWDWVK</sequence>
<dbReference type="InterPro" id="IPR036322">
    <property type="entry name" value="WD40_repeat_dom_sf"/>
</dbReference>
<dbReference type="SUPFAM" id="SSF50978">
    <property type="entry name" value="WD40 repeat-like"/>
    <property type="match status" value="1"/>
</dbReference>
<keyword evidence="1 3" id="KW-0853">WD repeat</keyword>
<evidence type="ECO:0000256" key="3">
    <source>
        <dbReference type="PROSITE-ProRule" id="PRU00221"/>
    </source>
</evidence>
<dbReference type="KEGG" id="zmk:HG535_0H02840"/>
<dbReference type="RefSeq" id="XP_037146682.1">
    <property type="nucleotide sequence ID" value="XM_037290787.1"/>
</dbReference>
<dbReference type="Pfam" id="PF00400">
    <property type="entry name" value="WD40"/>
    <property type="match status" value="4"/>
</dbReference>
<evidence type="ECO:0000256" key="2">
    <source>
        <dbReference type="ARBA" id="ARBA00022737"/>
    </source>
</evidence>
<dbReference type="InterPro" id="IPR019775">
    <property type="entry name" value="WD40_repeat_CS"/>
</dbReference>
<dbReference type="PROSITE" id="PS50082">
    <property type="entry name" value="WD_REPEATS_2"/>
    <property type="match status" value="4"/>
</dbReference>
<dbReference type="OrthoDB" id="674604at2759"/>
<dbReference type="PANTHER" id="PTHR22847:SF637">
    <property type="entry name" value="WD REPEAT DOMAIN 5B"/>
    <property type="match status" value="1"/>
</dbReference>
<dbReference type="PRINTS" id="PR00320">
    <property type="entry name" value="GPROTEINBRPT"/>
</dbReference>
<dbReference type="PROSITE" id="PS50294">
    <property type="entry name" value="WD_REPEATS_REGION"/>
    <property type="match status" value="1"/>
</dbReference>
<dbReference type="GeneID" id="59238760"/>
<feature type="repeat" description="WD" evidence="3">
    <location>
        <begin position="138"/>
        <end position="180"/>
    </location>
</feature>
<dbReference type="GO" id="GO:0042393">
    <property type="term" value="F:histone binding"/>
    <property type="evidence" value="ECO:0007669"/>
    <property type="project" value="TreeGrafter"/>
</dbReference>
<dbReference type="EMBL" id="CP058611">
    <property type="protein sequence ID" value="QLG74957.1"/>
    <property type="molecule type" value="Genomic_DNA"/>
</dbReference>
<feature type="repeat" description="WD" evidence="3">
    <location>
        <begin position="196"/>
        <end position="221"/>
    </location>
</feature>
<dbReference type="Proteomes" id="UP000509704">
    <property type="component" value="Chromosome 8"/>
</dbReference>